<comment type="caution">
    <text evidence="2">The sequence shown here is derived from an EMBL/GenBank/DDBJ whole genome shotgun (WGS) entry which is preliminary data.</text>
</comment>
<dbReference type="InterPro" id="IPR000182">
    <property type="entry name" value="GNAT_dom"/>
</dbReference>
<dbReference type="EMBL" id="WOAA01000002">
    <property type="protein sequence ID" value="MUG65102.1"/>
    <property type="molecule type" value="Genomic_DNA"/>
</dbReference>
<feature type="domain" description="N-acetyltransferase" evidence="1">
    <location>
        <begin position="4"/>
        <end position="164"/>
    </location>
</feature>
<dbReference type="SUPFAM" id="SSF55729">
    <property type="entry name" value="Acyl-CoA N-acyltransferases (Nat)"/>
    <property type="match status" value="1"/>
</dbReference>
<dbReference type="RefSeq" id="WP_155617490.1">
    <property type="nucleotide sequence ID" value="NZ_WOAA01000002.1"/>
</dbReference>
<evidence type="ECO:0000313" key="3">
    <source>
        <dbReference type="Proteomes" id="UP000435177"/>
    </source>
</evidence>
<dbReference type="Pfam" id="PF00583">
    <property type="entry name" value="Acetyltransf_1"/>
    <property type="match status" value="1"/>
</dbReference>
<dbReference type="Proteomes" id="UP000435177">
    <property type="component" value="Unassembled WGS sequence"/>
</dbReference>
<gene>
    <name evidence="2" type="ORF">GNP94_03665</name>
</gene>
<dbReference type="InterPro" id="IPR016181">
    <property type="entry name" value="Acyl_CoA_acyltransferase"/>
</dbReference>
<accession>A0ABW9SW95</accession>
<sequence>MTEYRFHPMTEEYAAEISTWKYPEPYSLYSMEHSDEDIAELMNGDYFYALDMQNALAGFICKGNSARVPGGVQAGLYDDADVMDMGLGLRPDVTGRGKGRDFLLEGIAFLKERFEPKRLQLVVALFNKRAIAVYERSGFVKGKKFSSKVGERDMEFVAMHFTGG</sequence>
<dbReference type="Gene3D" id="3.40.630.30">
    <property type="match status" value="1"/>
</dbReference>
<organism evidence="2 3">
    <name type="scientific">Paenibacillus campinasensis</name>
    <dbReference type="NCBI Taxonomy" id="66347"/>
    <lineage>
        <taxon>Bacteria</taxon>
        <taxon>Bacillati</taxon>
        <taxon>Bacillota</taxon>
        <taxon>Bacilli</taxon>
        <taxon>Bacillales</taxon>
        <taxon>Paenibacillaceae</taxon>
        <taxon>Paenibacillus</taxon>
    </lineage>
</organism>
<protein>
    <submittedName>
        <fullName evidence="2">GNAT family N-acetyltransferase</fullName>
    </submittedName>
</protein>
<keyword evidence="3" id="KW-1185">Reference proteome</keyword>
<proteinExistence type="predicted"/>
<evidence type="ECO:0000259" key="1">
    <source>
        <dbReference type="PROSITE" id="PS51186"/>
    </source>
</evidence>
<reference evidence="2 3" key="1">
    <citation type="submission" date="2019-11" db="EMBL/GenBank/DDBJ databases">
        <title>Draft genome sequences of five Paenibacillus species of dairy origin.</title>
        <authorList>
            <person name="Olajide A.M."/>
            <person name="Chen S."/>
            <person name="Lapointe G."/>
        </authorList>
    </citation>
    <scope>NUCLEOTIDE SEQUENCE [LARGE SCALE GENOMIC DNA]</scope>
    <source>
        <strain evidence="2 3">3CS1</strain>
    </source>
</reference>
<dbReference type="PROSITE" id="PS51186">
    <property type="entry name" value="GNAT"/>
    <property type="match status" value="1"/>
</dbReference>
<name>A0ABW9SW95_9BACL</name>
<evidence type="ECO:0000313" key="2">
    <source>
        <dbReference type="EMBL" id="MUG65102.1"/>
    </source>
</evidence>